<dbReference type="Proteomes" id="UP001174694">
    <property type="component" value="Unassembled WGS sequence"/>
</dbReference>
<reference evidence="2" key="1">
    <citation type="submission" date="2022-07" db="EMBL/GenBank/DDBJ databases">
        <title>Fungi with potential for degradation of polypropylene.</title>
        <authorList>
            <person name="Gostincar C."/>
        </authorList>
    </citation>
    <scope>NUCLEOTIDE SEQUENCE</scope>
    <source>
        <strain evidence="2">EXF-13308</strain>
    </source>
</reference>
<sequence>MAQSPSAEPVKSGKRKGTRSVSTLTPAQLARKRANDREAQRAIRARTKEHIEKLEREIEDLRSQQNRDEAIQELIRRNKELEKQLRTLRESMGIPHTPQYPPAESLSVPNSTVSSRASSFGQHSAPADYKPQRQEFAGQYLSTPEPSENWSASIPVSVPPSTVSSPSSTGPVEEYNGYIPTSVPPPQMMEAVGMPPAPVHYPQEVEYEEVDRDHGFRRTNPVPMPQAYLQQQSWNLYPVYYPQSPAM</sequence>
<feature type="region of interest" description="Disordered" evidence="1">
    <location>
        <begin position="1"/>
        <end position="40"/>
    </location>
</feature>
<dbReference type="EMBL" id="JANBVO010000025">
    <property type="protein sequence ID" value="KAJ9141695.1"/>
    <property type="molecule type" value="Genomic_DNA"/>
</dbReference>
<feature type="compositionally biased region" description="Polar residues" evidence="1">
    <location>
        <begin position="107"/>
        <end position="122"/>
    </location>
</feature>
<evidence type="ECO:0000313" key="3">
    <source>
        <dbReference type="Proteomes" id="UP001174694"/>
    </source>
</evidence>
<feature type="region of interest" description="Disordered" evidence="1">
    <location>
        <begin position="91"/>
        <end position="131"/>
    </location>
</feature>
<evidence type="ECO:0000313" key="2">
    <source>
        <dbReference type="EMBL" id="KAJ9141695.1"/>
    </source>
</evidence>
<dbReference type="AlphaFoldDB" id="A0AA38RSQ8"/>
<accession>A0AA38RSQ8</accession>
<organism evidence="2 3">
    <name type="scientific">Pleurostoma richardsiae</name>
    <dbReference type="NCBI Taxonomy" id="41990"/>
    <lineage>
        <taxon>Eukaryota</taxon>
        <taxon>Fungi</taxon>
        <taxon>Dikarya</taxon>
        <taxon>Ascomycota</taxon>
        <taxon>Pezizomycotina</taxon>
        <taxon>Sordariomycetes</taxon>
        <taxon>Sordariomycetidae</taxon>
        <taxon>Calosphaeriales</taxon>
        <taxon>Pleurostomataceae</taxon>
        <taxon>Pleurostoma</taxon>
    </lineage>
</organism>
<proteinExistence type="predicted"/>
<protein>
    <recommendedName>
        <fullName evidence="4">BZIP transcription factor</fullName>
    </recommendedName>
</protein>
<dbReference type="PANTHER" id="PTHR37012">
    <property type="entry name" value="B-ZIP TRANSCRIPTION FACTOR (EUROFUNG)-RELATED"/>
    <property type="match status" value="1"/>
</dbReference>
<comment type="caution">
    <text evidence="2">The sequence shown here is derived from an EMBL/GenBank/DDBJ whole genome shotgun (WGS) entry which is preliminary data.</text>
</comment>
<gene>
    <name evidence="2" type="ORF">NKR23_g7712</name>
</gene>
<keyword evidence="3" id="KW-1185">Reference proteome</keyword>
<dbReference type="Gene3D" id="1.20.5.170">
    <property type="match status" value="1"/>
</dbReference>
<evidence type="ECO:0000256" key="1">
    <source>
        <dbReference type="SAM" id="MobiDB-lite"/>
    </source>
</evidence>
<dbReference type="CDD" id="cd14688">
    <property type="entry name" value="bZIP_YAP"/>
    <property type="match status" value="1"/>
</dbReference>
<evidence type="ECO:0008006" key="4">
    <source>
        <dbReference type="Google" id="ProtNLM"/>
    </source>
</evidence>
<name>A0AA38RSQ8_9PEZI</name>